<dbReference type="GO" id="GO:0030246">
    <property type="term" value="F:carbohydrate binding"/>
    <property type="evidence" value="ECO:0007669"/>
    <property type="project" value="InterPro"/>
</dbReference>
<dbReference type="PANTHER" id="PTHR10091">
    <property type="entry name" value="ALDOSE-1-EPIMERASE"/>
    <property type="match status" value="1"/>
</dbReference>
<dbReference type="PANTHER" id="PTHR10091:SF0">
    <property type="entry name" value="GALACTOSE MUTAROTASE"/>
    <property type="match status" value="1"/>
</dbReference>
<dbReference type="InterPro" id="IPR011013">
    <property type="entry name" value="Gal_mutarotase_sf_dom"/>
</dbReference>
<dbReference type="InterPro" id="IPR008183">
    <property type="entry name" value="Aldose_1/G6P_1-epimerase"/>
</dbReference>
<name>A0A968GEZ2_9SPIO</name>
<comment type="caution">
    <text evidence="1">The sequence shown here is derived from an EMBL/GenBank/DDBJ whole genome shotgun (WGS) entry which is preliminary data.</text>
</comment>
<gene>
    <name evidence="1" type="ORF">HCT48_03470</name>
</gene>
<reference evidence="1" key="1">
    <citation type="submission" date="2020-03" db="EMBL/GenBank/DDBJ databases">
        <title>Spirochaetal bacteria isolated from arthropods constitute a novel genus Entomospira genus novum within the order Spirochaetales.</title>
        <authorList>
            <person name="Grana-Miraglia L."/>
            <person name="Sikutova S."/>
            <person name="Fingerle V."/>
            <person name="Sing A."/>
            <person name="Castillo-Ramirez S."/>
            <person name="Margos G."/>
            <person name="Rudolf I."/>
        </authorList>
    </citation>
    <scope>NUCLEOTIDE SEQUENCE</scope>
    <source>
        <strain evidence="1">BR149</strain>
    </source>
</reference>
<dbReference type="RefSeq" id="WP_167695367.1">
    <property type="nucleotide sequence ID" value="NZ_CP118181.1"/>
</dbReference>
<dbReference type="GO" id="GO:0005737">
    <property type="term" value="C:cytoplasm"/>
    <property type="evidence" value="ECO:0007669"/>
    <property type="project" value="TreeGrafter"/>
</dbReference>
<dbReference type="SUPFAM" id="SSF74650">
    <property type="entry name" value="Galactose mutarotase-like"/>
    <property type="match status" value="1"/>
</dbReference>
<keyword evidence="2" id="KW-1185">Reference proteome</keyword>
<organism evidence="1 2">
    <name type="scientific">Entomospira culicis</name>
    <dbReference type="NCBI Taxonomy" id="2719989"/>
    <lineage>
        <taxon>Bacteria</taxon>
        <taxon>Pseudomonadati</taxon>
        <taxon>Spirochaetota</taxon>
        <taxon>Spirochaetia</taxon>
        <taxon>Spirochaetales</taxon>
        <taxon>Spirochaetaceae</taxon>
        <taxon>Entomospira</taxon>
    </lineage>
</organism>
<accession>A0A968GEZ2</accession>
<dbReference type="GO" id="GO:0004034">
    <property type="term" value="F:aldose 1-epimerase activity"/>
    <property type="evidence" value="ECO:0007669"/>
    <property type="project" value="TreeGrafter"/>
</dbReference>
<evidence type="ECO:0000313" key="2">
    <source>
        <dbReference type="Proteomes" id="UP000778951"/>
    </source>
</evidence>
<dbReference type="GO" id="GO:0033499">
    <property type="term" value="P:galactose catabolic process via UDP-galactose, Leloir pathway"/>
    <property type="evidence" value="ECO:0007669"/>
    <property type="project" value="TreeGrafter"/>
</dbReference>
<dbReference type="Gene3D" id="2.70.98.10">
    <property type="match status" value="1"/>
</dbReference>
<dbReference type="GO" id="GO:0006006">
    <property type="term" value="P:glucose metabolic process"/>
    <property type="evidence" value="ECO:0007669"/>
    <property type="project" value="TreeGrafter"/>
</dbReference>
<proteinExistence type="predicted"/>
<dbReference type="Proteomes" id="UP000778951">
    <property type="component" value="Unassembled WGS sequence"/>
</dbReference>
<dbReference type="Pfam" id="PF01263">
    <property type="entry name" value="Aldose_epim"/>
    <property type="match status" value="1"/>
</dbReference>
<protein>
    <submittedName>
        <fullName evidence="1">Aldose epimerase</fullName>
    </submittedName>
</protein>
<sequence length="341" mass="38801">MSAKELTKNIYLYQLTNDYLTIQAINLGAIITDIHLKEQNNACPNMIASYDNTMNYIEHSYHYLNTMIGPIAGRIAYGGGDKIFSINQGLHHLHGGFNGISEQLFNVEKHKEPNKEILRFTLESEHHKDGYKGRFFYQIDYILEANTFSIISHCYPSVPQHVSLTSHLYFNLSGDLAYPISEHLLTLPAKKRLRIHLHGHPDAILPIQQGDAYDFRSPKTIGANLALDDSILKRLNGYDTPFLLEQGGVISLEDPTSKRRLEMRTNAPSVVVYTANHFNHKMILNQHKKGEPLDAIALETQHIPNAYQLNPHFAPTYSADNPYQQATHYTFSSPNFLMPER</sequence>
<evidence type="ECO:0000313" key="1">
    <source>
        <dbReference type="EMBL" id="NIZ69273.1"/>
    </source>
</evidence>
<dbReference type="EMBL" id="JAATLM010000001">
    <property type="protein sequence ID" value="NIZ69273.1"/>
    <property type="molecule type" value="Genomic_DNA"/>
</dbReference>
<dbReference type="InterPro" id="IPR014718">
    <property type="entry name" value="GH-type_carb-bd"/>
</dbReference>
<dbReference type="AlphaFoldDB" id="A0A968GEZ2"/>